<dbReference type="AlphaFoldDB" id="A0A1Z4N3F8"/>
<dbReference type="RefSeq" id="WP_096578996.1">
    <property type="nucleotide sequence ID" value="NZ_CAWNJS010000001.1"/>
</dbReference>
<evidence type="ECO:0000313" key="1">
    <source>
        <dbReference type="EMBL" id="BAZ00257.1"/>
    </source>
</evidence>
<reference evidence="1 2" key="1">
    <citation type="submission" date="2017-06" db="EMBL/GenBank/DDBJ databases">
        <title>Genome sequencing of cyanobaciteial culture collection at National Institute for Environmental Studies (NIES).</title>
        <authorList>
            <person name="Hirose Y."/>
            <person name="Shimura Y."/>
            <person name="Fujisawa T."/>
            <person name="Nakamura Y."/>
            <person name="Kawachi M."/>
        </authorList>
    </citation>
    <scope>NUCLEOTIDE SEQUENCE [LARGE SCALE GENOMIC DNA]</scope>
    <source>
        <strain evidence="1 2">NIES-37</strain>
    </source>
</reference>
<dbReference type="Gene3D" id="3.40.630.10">
    <property type="entry name" value="Zn peptidases"/>
    <property type="match status" value="1"/>
</dbReference>
<dbReference type="CDD" id="cd06233">
    <property type="entry name" value="M14-like"/>
    <property type="match status" value="1"/>
</dbReference>
<dbReference type="SUPFAM" id="SSF53187">
    <property type="entry name" value="Zn-dependent exopeptidases"/>
    <property type="match status" value="1"/>
</dbReference>
<gene>
    <name evidence="1" type="ORF">NIES37_42460</name>
</gene>
<dbReference type="Proteomes" id="UP000218785">
    <property type="component" value="Chromosome"/>
</dbReference>
<accession>A0A1Z4N3F8</accession>
<name>A0A1Z4N3F8_9CYAN</name>
<sequence>MFDDAGFCPNYNAARKRFRDAALAMGCSLEAYPIEQIGPDGEDLTIDVAFLGNPNSQKIVVVSSGLHGVEGFFGSAVQCTLLEKRLVNWNQSQEIALLLVHALNPYGFAWRRRWNEENIDLNRNFLLPGEAYCGSPAKYGELNAFFNPTSPPSQFELFLLKAIAIILRYGINSLTSTLPVGQYDFPQGLFFGGHQPSKTYQILDANFARWVGNATDVVHLDLHTGLGKKATYKLFIDYPPESESTQWLIAKFGANYVEPYLARKVAYKFRGGLGNWCQAKVAQCNYRYLTAEFGTYSVIQVVEALRAENRAHFFSPANHPSKESTSQRLMEVFVPADMGWRNAVVSKGLDLVDRAIAAL</sequence>
<evidence type="ECO:0008006" key="3">
    <source>
        <dbReference type="Google" id="ProtNLM"/>
    </source>
</evidence>
<keyword evidence="2" id="KW-1185">Reference proteome</keyword>
<dbReference type="EMBL" id="AP018248">
    <property type="protein sequence ID" value="BAZ00257.1"/>
    <property type="molecule type" value="Genomic_DNA"/>
</dbReference>
<protein>
    <recommendedName>
        <fullName evidence="3">DUF2817 domain-containing protein</fullName>
    </recommendedName>
</protein>
<proteinExistence type="predicted"/>
<organism evidence="1 2">
    <name type="scientific">Tolypothrix tenuis PCC 7101</name>
    <dbReference type="NCBI Taxonomy" id="231146"/>
    <lineage>
        <taxon>Bacteria</taxon>
        <taxon>Bacillati</taxon>
        <taxon>Cyanobacteriota</taxon>
        <taxon>Cyanophyceae</taxon>
        <taxon>Nostocales</taxon>
        <taxon>Tolypothrichaceae</taxon>
        <taxon>Tolypothrix</taxon>
    </lineage>
</organism>
<evidence type="ECO:0000313" key="2">
    <source>
        <dbReference type="Proteomes" id="UP000218785"/>
    </source>
</evidence>
<dbReference type="KEGG" id="ttq:NIES37_42460"/>
<dbReference type="InterPro" id="IPR021259">
    <property type="entry name" value="DUF2817"/>
</dbReference>
<dbReference type="Pfam" id="PF10994">
    <property type="entry name" value="DUF2817"/>
    <property type="match status" value="1"/>
</dbReference>